<name>A0A2N9L3S6_9BACT</name>
<protein>
    <submittedName>
        <fullName evidence="1">Uncharacterized protein</fullName>
    </submittedName>
</protein>
<gene>
    <name evidence="1" type="ORF">SBA5_120032</name>
</gene>
<reference evidence="2" key="1">
    <citation type="submission" date="2018-02" db="EMBL/GenBank/DDBJ databases">
        <authorList>
            <person name="Hausmann B."/>
        </authorList>
    </citation>
    <scope>NUCLEOTIDE SEQUENCE [LARGE SCALE GENOMIC DNA]</scope>
    <source>
        <strain evidence="2">Peat soil MAG SbA5</strain>
    </source>
</reference>
<sequence>MTSGGFSATLGEQKAKLLTPLIYAFSRRTSFGNRARAGAQVSRGAITCSAHDTRGGGDWDCVR</sequence>
<evidence type="ECO:0000313" key="1">
    <source>
        <dbReference type="EMBL" id="SPE17956.1"/>
    </source>
</evidence>
<evidence type="ECO:0000313" key="2">
    <source>
        <dbReference type="Proteomes" id="UP000239735"/>
    </source>
</evidence>
<dbReference type="AlphaFoldDB" id="A0A2N9L3S6"/>
<proteinExistence type="predicted"/>
<dbReference type="EMBL" id="OKRB01000024">
    <property type="protein sequence ID" value="SPE17956.1"/>
    <property type="molecule type" value="Genomic_DNA"/>
</dbReference>
<organism evidence="1 2">
    <name type="scientific">Candidatus Sulfuritelmatomonas gaucii</name>
    <dbReference type="NCBI Taxonomy" id="2043161"/>
    <lineage>
        <taxon>Bacteria</taxon>
        <taxon>Pseudomonadati</taxon>
        <taxon>Acidobacteriota</taxon>
        <taxon>Terriglobia</taxon>
        <taxon>Terriglobales</taxon>
        <taxon>Acidobacteriaceae</taxon>
        <taxon>Candidatus Sulfuritelmatomonas</taxon>
    </lineage>
</organism>
<accession>A0A2N9L3S6</accession>
<dbReference type="Proteomes" id="UP000239735">
    <property type="component" value="Unassembled WGS sequence"/>
</dbReference>